<feature type="signal peptide" evidence="1">
    <location>
        <begin position="1"/>
        <end position="20"/>
    </location>
</feature>
<evidence type="ECO:0000313" key="4">
    <source>
        <dbReference type="Proteomes" id="UP000593562"/>
    </source>
</evidence>
<proteinExistence type="predicted"/>
<protein>
    <recommendedName>
        <fullName evidence="2">Bifunctional inhibitor/plant lipid transfer protein/seed storage helical domain-containing protein</fullName>
    </recommendedName>
</protein>
<reference evidence="3 4" key="1">
    <citation type="journal article" date="2020" name="Nat. Commun.">
        <title>Genome of Tripterygium wilfordii and identification of cytochrome P450 involved in triptolide biosynthesis.</title>
        <authorList>
            <person name="Tu L."/>
            <person name="Su P."/>
            <person name="Zhang Z."/>
            <person name="Gao L."/>
            <person name="Wang J."/>
            <person name="Hu T."/>
            <person name="Zhou J."/>
            <person name="Zhang Y."/>
            <person name="Zhao Y."/>
            <person name="Liu Y."/>
            <person name="Song Y."/>
            <person name="Tong Y."/>
            <person name="Lu Y."/>
            <person name="Yang J."/>
            <person name="Xu C."/>
            <person name="Jia M."/>
            <person name="Peters R.J."/>
            <person name="Huang L."/>
            <person name="Gao W."/>
        </authorList>
    </citation>
    <scope>NUCLEOTIDE SEQUENCE [LARGE SCALE GENOMIC DNA]</scope>
    <source>
        <strain evidence="4">cv. XIE 37</strain>
        <tissue evidence="3">Leaf</tissue>
    </source>
</reference>
<dbReference type="InterPro" id="IPR016140">
    <property type="entry name" value="Bifunc_inhib/LTP/seed_store"/>
</dbReference>
<organism evidence="3 4">
    <name type="scientific">Tripterygium wilfordii</name>
    <name type="common">Thunder God vine</name>
    <dbReference type="NCBI Taxonomy" id="458696"/>
    <lineage>
        <taxon>Eukaryota</taxon>
        <taxon>Viridiplantae</taxon>
        <taxon>Streptophyta</taxon>
        <taxon>Embryophyta</taxon>
        <taxon>Tracheophyta</taxon>
        <taxon>Spermatophyta</taxon>
        <taxon>Magnoliopsida</taxon>
        <taxon>eudicotyledons</taxon>
        <taxon>Gunneridae</taxon>
        <taxon>Pentapetalae</taxon>
        <taxon>rosids</taxon>
        <taxon>fabids</taxon>
        <taxon>Celastrales</taxon>
        <taxon>Celastraceae</taxon>
        <taxon>Tripterygium</taxon>
    </lineage>
</organism>
<dbReference type="CDD" id="cd04660">
    <property type="entry name" value="nsLTP_like"/>
    <property type="match status" value="1"/>
</dbReference>
<accession>A0A7J7DIX5</accession>
<name>A0A7J7DIX5_TRIWF</name>
<dbReference type="SUPFAM" id="SSF47699">
    <property type="entry name" value="Bifunctional inhibitor/lipid-transfer protein/seed storage 2S albumin"/>
    <property type="match status" value="1"/>
</dbReference>
<feature type="domain" description="Bifunctional inhibitor/plant lipid transfer protein/seed storage helical" evidence="2">
    <location>
        <begin position="28"/>
        <end position="100"/>
    </location>
</feature>
<dbReference type="Pfam" id="PF14368">
    <property type="entry name" value="LTP_2"/>
    <property type="match status" value="1"/>
</dbReference>
<sequence length="100" mass="10694">MARKAALIVLMLVLVTVCEGREAQNSICNISNEGLMACKPAVTKENPQPPTKECCQAIQGADFKCLCKLKADPRLPGLGIDPDLALDLPRKCNISPSPTC</sequence>
<keyword evidence="4" id="KW-1185">Reference proteome</keyword>
<comment type="caution">
    <text evidence="3">The sequence shown here is derived from an EMBL/GenBank/DDBJ whole genome shotgun (WGS) entry which is preliminary data.</text>
</comment>
<dbReference type="SMART" id="SM00499">
    <property type="entry name" value="AAI"/>
    <property type="match status" value="1"/>
</dbReference>
<dbReference type="InterPro" id="IPR044741">
    <property type="entry name" value="NsLTP-like"/>
</dbReference>
<dbReference type="InterPro" id="IPR036312">
    <property type="entry name" value="Bifun_inhib/LTP/seed_sf"/>
</dbReference>
<keyword evidence="1" id="KW-0732">Signal</keyword>
<evidence type="ECO:0000313" key="3">
    <source>
        <dbReference type="EMBL" id="KAF5746263.1"/>
    </source>
</evidence>
<gene>
    <name evidence="3" type="ORF">HS088_TW06G00433</name>
</gene>
<evidence type="ECO:0000256" key="1">
    <source>
        <dbReference type="SAM" id="SignalP"/>
    </source>
</evidence>
<dbReference type="FunCoup" id="A0A7J7DIX5">
    <property type="interactions" value="295"/>
</dbReference>
<dbReference type="GO" id="GO:0005504">
    <property type="term" value="F:fatty acid binding"/>
    <property type="evidence" value="ECO:0007669"/>
    <property type="project" value="InterPro"/>
</dbReference>
<dbReference type="Proteomes" id="UP000593562">
    <property type="component" value="Unassembled WGS sequence"/>
</dbReference>
<dbReference type="GO" id="GO:0009627">
    <property type="term" value="P:systemic acquired resistance"/>
    <property type="evidence" value="ECO:0007669"/>
    <property type="project" value="InterPro"/>
</dbReference>
<dbReference type="AlphaFoldDB" id="A0A7J7DIX5"/>
<feature type="chain" id="PRO_5029761403" description="Bifunctional inhibitor/plant lipid transfer protein/seed storage helical domain-containing protein" evidence="1">
    <location>
        <begin position="21"/>
        <end position="100"/>
    </location>
</feature>
<dbReference type="EMBL" id="JAAARO010000006">
    <property type="protein sequence ID" value="KAF5746263.1"/>
    <property type="molecule type" value="Genomic_DNA"/>
</dbReference>
<dbReference type="PANTHER" id="PTHR33122:SF60">
    <property type="entry name" value="LIPID-TRANSFER PROTEIN DIR1-RELATED"/>
    <property type="match status" value="1"/>
</dbReference>
<dbReference type="PANTHER" id="PTHR33122">
    <property type="entry name" value="LIPID BINDING PROTEIN-RELATED"/>
    <property type="match status" value="1"/>
</dbReference>
<dbReference type="InterPro" id="IPR039265">
    <property type="entry name" value="DIR1-like"/>
</dbReference>
<dbReference type="Gene3D" id="1.10.110.10">
    <property type="entry name" value="Plant lipid-transfer and hydrophobic proteins"/>
    <property type="match status" value="1"/>
</dbReference>
<dbReference type="InParanoid" id="A0A7J7DIX5"/>
<evidence type="ECO:0000259" key="2">
    <source>
        <dbReference type="SMART" id="SM00499"/>
    </source>
</evidence>